<dbReference type="Gene3D" id="3.90.180.10">
    <property type="entry name" value="Medium-chain alcohol dehydrogenases, catalytic domain"/>
    <property type="match status" value="1"/>
</dbReference>
<comment type="cofactor">
    <cofactor evidence="1">
        <name>Zn(2+)</name>
        <dbReference type="ChEBI" id="CHEBI:29105"/>
    </cofactor>
</comment>
<dbReference type="InterPro" id="IPR013149">
    <property type="entry name" value="ADH-like_C"/>
</dbReference>
<evidence type="ECO:0000256" key="3">
    <source>
        <dbReference type="ARBA" id="ARBA00022833"/>
    </source>
</evidence>
<dbReference type="EMBL" id="BSER01000012">
    <property type="protein sequence ID" value="GLJ96613.1"/>
    <property type="molecule type" value="Genomic_DNA"/>
</dbReference>
<protein>
    <submittedName>
        <fullName evidence="6">IMP dehydrogenase</fullName>
    </submittedName>
</protein>
<reference evidence="6" key="2">
    <citation type="submission" date="2023-01" db="EMBL/GenBank/DDBJ databases">
        <authorList>
            <person name="Sun Q."/>
            <person name="Evtushenko L."/>
        </authorList>
    </citation>
    <scope>NUCLEOTIDE SEQUENCE</scope>
    <source>
        <strain evidence="6">VKM Ac-1940</strain>
    </source>
</reference>
<dbReference type="GO" id="GO:0046872">
    <property type="term" value="F:metal ion binding"/>
    <property type="evidence" value="ECO:0007669"/>
    <property type="project" value="UniProtKB-KW"/>
</dbReference>
<feature type="domain" description="Alcohol dehydrogenase-like N-terminal" evidence="5">
    <location>
        <begin position="30"/>
        <end position="132"/>
    </location>
</feature>
<accession>A0A9W6HQ68</accession>
<organism evidence="6 7">
    <name type="scientific">Microbacterium dextranolyticum</name>
    <dbReference type="NCBI Taxonomy" id="36806"/>
    <lineage>
        <taxon>Bacteria</taxon>
        <taxon>Bacillati</taxon>
        <taxon>Actinomycetota</taxon>
        <taxon>Actinomycetes</taxon>
        <taxon>Micrococcales</taxon>
        <taxon>Microbacteriaceae</taxon>
        <taxon>Microbacterium</taxon>
    </lineage>
</organism>
<evidence type="ECO:0000313" key="7">
    <source>
        <dbReference type="Proteomes" id="UP001142291"/>
    </source>
</evidence>
<dbReference type="PANTHER" id="PTHR42813">
    <property type="entry name" value="ZINC-TYPE ALCOHOL DEHYDROGENASE-LIKE"/>
    <property type="match status" value="1"/>
</dbReference>
<dbReference type="Gene3D" id="3.40.50.720">
    <property type="entry name" value="NAD(P)-binding Rossmann-like Domain"/>
    <property type="match status" value="1"/>
</dbReference>
<evidence type="ECO:0000259" key="5">
    <source>
        <dbReference type="Pfam" id="PF08240"/>
    </source>
</evidence>
<dbReference type="Pfam" id="PF00107">
    <property type="entry name" value="ADH_zinc_N"/>
    <property type="match status" value="1"/>
</dbReference>
<dbReference type="AlphaFoldDB" id="A0A9W6HQ68"/>
<dbReference type="InterPro" id="IPR011032">
    <property type="entry name" value="GroES-like_sf"/>
</dbReference>
<dbReference type="SUPFAM" id="SSF50129">
    <property type="entry name" value="GroES-like"/>
    <property type="match status" value="1"/>
</dbReference>
<evidence type="ECO:0000256" key="1">
    <source>
        <dbReference type="ARBA" id="ARBA00001947"/>
    </source>
</evidence>
<dbReference type="PANTHER" id="PTHR42813:SF2">
    <property type="entry name" value="DEHYDROGENASE, ZINC-CONTAINING, PUTATIVE (AFU_ORTHOLOGUE AFUA_2G02810)-RELATED"/>
    <property type="match status" value="1"/>
</dbReference>
<dbReference type="SUPFAM" id="SSF51735">
    <property type="entry name" value="NAD(P)-binding Rossmann-fold domains"/>
    <property type="match status" value="1"/>
</dbReference>
<evidence type="ECO:0000313" key="6">
    <source>
        <dbReference type="EMBL" id="GLJ96613.1"/>
    </source>
</evidence>
<evidence type="ECO:0000256" key="2">
    <source>
        <dbReference type="ARBA" id="ARBA00022723"/>
    </source>
</evidence>
<dbReference type="Proteomes" id="UP001142291">
    <property type="component" value="Unassembled WGS sequence"/>
</dbReference>
<dbReference type="InterPro" id="IPR013154">
    <property type="entry name" value="ADH-like_N"/>
</dbReference>
<keyword evidence="3" id="KW-0862">Zinc</keyword>
<dbReference type="InterPro" id="IPR036291">
    <property type="entry name" value="NAD(P)-bd_dom_sf"/>
</dbReference>
<name>A0A9W6HQ68_9MICO</name>
<evidence type="ECO:0000259" key="4">
    <source>
        <dbReference type="Pfam" id="PF00107"/>
    </source>
</evidence>
<keyword evidence="7" id="KW-1185">Reference proteome</keyword>
<sequence>MLTGGMRAAYMFAPGDVRVIDAPAPRIEEPTDALVRLVRTCVCGSDLHPYHSMAPNPDGTSMGHEYLGVVEEVGAEVVTVRPGDLVIVPFVFSCGVCDFCREGLQTSCRRAGLASRLGSAGAQAELLRAPLADGTLYPVPVDEHSGLLASLLTLSDVYGTGFHAALTGGAGPETTVAVIGDGAVGLLAVLSARRLGAERIILMGRHAARTDLGREFGATDVVATRADEGVEAVRELTGGDGCHVVLEAVGHLPALEQALGIVRAGGRIARVGVPQYREGPIGREQFARNVTITGGVAPVRHYIDRLLPDVLSGEVDPGRVFDVELSLDDAARGYELMDRREALKVMLRP</sequence>
<proteinExistence type="predicted"/>
<dbReference type="Pfam" id="PF08240">
    <property type="entry name" value="ADH_N"/>
    <property type="match status" value="1"/>
</dbReference>
<reference evidence="6" key="1">
    <citation type="journal article" date="2014" name="Int. J. Syst. Evol. Microbiol.">
        <title>Complete genome sequence of Corynebacterium casei LMG S-19264T (=DSM 44701T), isolated from a smear-ripened cheese.</title>
        <authorList>
            <consortium name="US DOE Joint Genome Institute (JGI-PGF)"/>
            <person name="Walter F."/>
            <person name="Albersmeier A."/>
            <person name="Kalinowski J."/>
            <person name="Ruckert C."/>
        </authorList>
    </citation>
    <scope>NUCLEOTIDE SEQUENCE</scope>
    <source>
        <strain evidence="6">VKM Ac-1940</strain>
    </source>
</reference>
<comment type="caution">
    <text evidence="6">The sequence shown here is derived from an EMBL/GenBank/DDBJ whole genome shotgun (WGS) entry which is preliminary data.</text>
</comment>
<gene>
    <name evidence="6" type="ORF">GCM10017591_26760</name>
</gene>
<keyword evidence="2" id="KW-0479">Metal-binding</keyword>
<feature type="domain" description="Alcohol dehydrogenase-like C-terminal" evidence="4">
    <location>
        <begin position="183"/>
        <end position="295"/>
    </location>
</feature>